<evidence type="ECO:0000256" key="14">
    <source>
        <dbReference type="ARBA" id="ARBA00022989"/>
    </source>
</evidence>
<comment type="catalytic activity">
    <reaction evidence="20">
        <text>a plastoquinone + NADPH + (n+1) H(+)(in) = a plastoquinol + NADP(+) + n H(+)(out)</text>
        <dbReference type="Rhea" id="RHEA:42612"/>
        <dbReference type="Rhea" id="RHEA-COMP:9561"/>
        <dbReference type="Rhea" id="RHEA-COMP:9562"/>
        <dbReference type="ChEBI" id="CHEBI:15378"/>
        <dbReference type="ChEBI" id="CHEBI:17757"/>
        <dbReference type="ChEBI" id="CHEBI:57783"/>
        <dbReference type="ChEBI" id="CHEBI:58349"/>
        <dbReference type="ChEBI" id="CHEBI:62192"/>
    </reaction>
</comment>
<dbReference type="Pfam" id="PF00499">
    <property type="entry name" value="Oxidored_q3"/>
    <property type="match status" value="1"/>
</dbReference>
<evidence type="ECO:0000256" key="4">
    <source>
        <dbReference type="ARBA" id="ARBA00011199"/>
    </source>
</evidence>
<name>A0A445C408_ARAHY</name>
<evidence type="ECO:0000256" key="8">
    <source>
        <dbReference type="ARBA" id="ARBA00022640"/>
    </source>
</evidence>
<keyword evidence="13" id="KW-1278">Translocase</keyword>
<feature type="transmembrane region" description="Helical" evidence="22">
    <location>
        <begin position="51"/>
        <end position="72"/>
    </location>
</feature>
<evidence type="ECO:0000256" key="12">
    <source>
        <dbReference type="ARBA" id="ARBA00022957"/>
    </source>
</evidence>
<keyword evidence="9 22" id="KW-0812">Transmembrane</keyword>
<comment type="caution">
    <text evidence="23">The sequence shown here is derived from an EMBL/GenBank/DDBJ whole genome shotgun (WGS) entry which is preliminary data.</text>
</comment>
<keyword evidence="7" id="KW-0150">Chloroplast</keyword>
<gene>
    <name evidence="23" type="ORF">Ahy_A07g031457</name>
</gene>
<evidence type="ECO:0000256" key="3">
    <source>
        <dbReference type="ARBA" id="ARBA00005698"/>
    </source>
</evidence>
<dbReference type="PANTHER" id="PTHR48479:SF1">
    <property type="entry name" value="NAD(P)H-QUINONE OXIDOREDUCTASE SUBUNIT 6, CHLOROPLASTIC"/>
    <property type="match status" value="1"/>
</dbReference>
<dbReference type="InterPro" id="IPR050290">
    <property type="entry name" value="NAD(P)H-Q_Oxidoreduct_6"/>
</dbReference>
<keyword evidence="24" id="KW-1185">Reference proteome</keyword>
<protein>
    <recommendedName>
        <fullName evidence="5">NAD(P)H-quinone oxidoreductase subunit 6, chloroplastic</fullName>
    </recommendedName>
    <alternativeName>
        <fullName evidence="19">NAD(P)H dehydrogenase subunit 6</fullName>
    </alternativeName>
    <alternativeName>
        <fullName evidence="18">NADH-plastoquinone oxidoreductase subunit 6</fullName>
    </alternativeName>
</protein>
<keyword evidence="10" id="KW-0874">Quinone</keyword>
<evidence type="ECO:0000256" key="6">
    <source>
        <dbReference type="ARBA" id="ARBA00022448"/>
    </source>
</evidence>
<dbReference type="AlphaFoldDB" id="A0A445C408"/>
<keyword evidence="6" id="KW-0813">Transport</keyword>
<comment type="subunit">
    <text evidence="4">NDH is composed of at least 16 different subunits, 5 of which are encoded in the nucleus.</text>
</comment>
<organism evidence="23 24">
    <name type="scientific">Arachis hypogaea</name>
    <name type="common">Peanut</name>
    <dbReference type="NCBI Taxonomy" id="3818"/>
    <lineage>
        <taxon>Eukaryota</taxon>
        <taxon>Viridiplantae</taxon>
        <taxon>Streptophyta</taxon>
        <taxon>Embryophyta</taxon>
        <taxon>Tracheophyta</taxon>
        <taxon>Spermatophyta</taxon>
        <taxon>Magnoliopsida</taxon>
        <taxon>eudicotyledons</taxon>
        <taxon>Gunneridae</taxon>
        <taxon>Pentapetalae</taxon>
        <taxon>rosids</taxon>
        <taxon>fabids</taxon>
        <taxon>Fabales</taxon>
        <taxon>Fabaceae</taxon>
        <taxon>Papilionoideae</taxon>
        <taxon>50 kb inversion clade</taxon>
        <taxon>dalbergioids sensu lato</taxon>
        <taxon>Dalbergieae</taxon>
        <taxon>Pterocarpus clade</taxon>
        <taxon>Arachis</taxon>
    </lineage>
</organism>
<dbReference type="InterPro" id="IPR001457">
    <property type="entry name" value="NADH_UbQ/plastoQ_OxRdtase_su6"/>
</dbReference>
<comment type="similarity">
    <text evidence="3">Belongs to the complex I subunit 6 family.</text>
</comment>
<sequence>MVCTSIFVSLITTIPDTSWYGLIWTTRPNQIIEQDLISTSQQIGVHLSTDFFLPFELISIILLAALIGAPIAPPNRTKMGPQRKLRIYVGYDSPSIVRYLEIQTGDVFKARFANCHFDESKFSTLGGENKLPEKELNWNASSLMHLDPRSGQCELEVQKIIHLQRIANELPDAFSDTKRITKSYIPAENAPI</sequence>
<evidence type="ECO:0000256" key="2">
    <source>
        <dbReference type="ARBA" id="ARBA00004454"/>
    </source>
</evidence>
<evidence type="ECO:0000256" key="7">
    <source>
        <dbReference type="ARBA" id="ARBA00022528"/>
    </source>
</evidence>
<dbReference type="GO" id="GO:0009535">
    <property type="term" value="C:chloroplast thylakoid membrane"/>
    <property type="evidence" value="ECO:0007669"/>
    <property type="project" value="UniProtKB-SubCell"/>
</dbReference>
<keyword evidence="12" id="KW-0618">Plastoquinone</keyword>
<accession>A0A445C408</accession>
<dbReference type="GO" id="GO:0008137">
    <property type="term" value="F:NADH dehydrogenase (ubiquinone) activity"/>
    <property type="evidence" value="ECO:0007669"/>
    <property type="project" value="InterPro"/>
</dbReference>
<comment type="subcellular location">
    <subcellularLocation>
        <location evidence="2">Plastid</location>
        <location evidence="2">Chloroplast thylakoid membrane</location>
        <topology evidence="2">Multi-pass membrane protein</topology>
    </subcellularLocation>
</comment>
<keyword evidence="11" id="KW-0521">NADP</keyword>
<evidence type="ECO:0000313" key="23">
    <source>
        <dbReference type="EMBL" id="RYR45644.1"/>
    </source>
</evidence>
<dbReference type="InterPro" id="IPR042106">
    <property type="entry name" value="Nuo/plastoQ_OxRdtase_6_NuoJ"/>
</dbReference>
<evidence type="ECO:0000256" key="10">
    <source>
        <dbReference type="ARBA" id="ARBA00022719"/>
    </source>
</evidence>
<reference evidence="23 24" key="1">
    <citation type="submission" date="2019-01" db="EMBL/GenBank/DDBJ databases">
        <title>Sequencing of cultivated peanut Arachis hypogaea provides insights into genome evolution and oil improvement.</title>
        <authorList>
            <person name="Chen X."/>
        </authorList>
    </citation>
    <scope>NUCLEOTIDE SEQUENCE [LARGE SCALE GENOMIC DNA]</scope>
    <source>
        <strain evidence="24">cv. Fuhuasheng</strain>
        <tissue evidence="23">Leaves</tissue>
    </source>
</reference>
<evidence type="ECO:0000256" key="22">
    <source>
        <dbReference type="SAM" id="Phobius"/>
    </source>
</evidence>
<keyword evidence="8" id="KW-0934">Plastid</keyword>
<evidence type="ECO:0000256" key="18">
    <source>
        <dbReference type="ARBA" id="ARBA00029875"/>
    </source>
</evidence>
<evidence type="ECO:0000256" key="13">
    <source>
        <dbReference type="ARBA" id="ARBA00022967"/>
    </source>
</evidence>
<evidence type="ECO:0000256" key="19">
    <source>
        <dbReference type="ARBA" id="ARBA00031648"/>
    </source>
</evidence>
<evidence type="ECO:0000256" key="11">
    <source>
        <dbReference type="ARBA" id="ARBA00022857"/>
    </source>
</evidence>
<evidence type="ECO:0000313" key="24">
    <source>
        <dbReference type="Proteomes" id="UP000289738"/>
    </source>
</evidence>
<evidence type="ECO:0000256" key="16">
    <source>
        <dbReference type="ARBA" id="ARBA00023078"/>
    </source>
</evidence>
<evidence type="ECO:0000256" key="21">
    <source>
        <dbReference type="ARBA" id="ARBA00048026"/>
    </source>
</evidence>
<evidence type="ECO:0000256" key="20">
    <source>
        <dbReference type="ARBA" id="ARBA00047726"/>
    </source>
</evidence>
<keyword evidence="15" id="KW-0520">NAD</keyword>
<keyword evidence="17 22" id="KW-0472">Membrane</keyword>
<comment type="catalytic activity">
    <reaction evidence="21">
        <text>a plastoquinone + NADH + (n+1) H(+)(in) = a plastoquinol + NAD(+) + n H(+)(out)</text>
        <dbReference type="Rhea" id="RHEA:42608"/>
        <dbReference type="Rhea" id="RHEA-COMP:9561"/>
        <dbReference type="Rhea" id="RHEA-COMP:9562"/>
        <dbReference type="ChEBI" id="CHEBI:15378"/>
        <dbReference type="ChEBI" id="CHEBI:17757"/>
        <dbReference type="ChEBI" id="CHEBI:57540"/>
        <dbReference type="ChEBI" id="CHEBI:57945"/>
        <dbReference type="ChEBI" id="CHEBI:62192"/>
    </reaction>
</comment>
<comment type="function">
    <text evidence="1">NDH shuttles electrons from NAD(P)H:plastoquinone, via FMN and iron-sulfur (Fe-S) centers, to quinones in the photosynthetic chain and possibly in a chloroplast respiratory chain. The immediate electron acceptor for the enzyme in this species is believed to be plastoquinone. Couples the redox reaction to proton translocation, and thus conserves the redox energy in a proton gradient.</text>
</comment>
<dbReference type="Gene3D" id="1.20.120.1200">
    <property type="entry name" value="NADH-ubiquinone/plastoquinone oxidoreductase chain 6, subunit NuoJ"/>
    <property type="match status" value="1"/>
</dbReference>
<evidence type="ECO:0000256" key="1">
    <source>
        <dbReference type="ARBA" id="ARBA00004059"/>
    </source>
</evidence>
<dbReference type="GO" id="GO:0048038">
    <property type="term" value="F:quinone binding"/>
    <property type="evidence" value="ECO:0007669"/>
    <property type="project" value="UniProtKB-KW"/>
</dbReference>
<dbReference type="Proteomes" id="UP000289738">
    <property type="component" value="Chromosome A07"/>
</dbReference>
<keyword evidence="14 22" id="KW-1133">Transmembrane helix</keyword>
<evidence type="ECO:0000256" key="17">
    <source>
        <dbReference type="ARBA" id="ARBA00023136"/>
    </source>
</evidence>
<keyword evidence="16" id="KW-0793">Thylakoid</keyword>
<dbReference type="PANTHER" id="PTHR48479">
    <property type="entry name" value="NAD(P)H-QUINONE OXIDOREDUCTASE SUBUNIT 6, CHLOROPLASTIC"/>
    <property type="match status" value="1"/>
</dbReference>
<proteinExistence type="inferred from homology"/>
<evidence type="ECO:0000256" key="9">
    <source>
        <dbReference type="ARBA" id="ARBA00022692"/>
    </source>
</evidence>
<dbReference type="EMBL" id="SDMP01000007">
    <property type="protein sequence ID" value="RYR45644.1"/>
    <property type="molecule type" value="Genomic_DNA"/>
</dbReference>
<evidence type="ECO:0000256" key="5">
    <source>
        <dbReference type="ARBA" id="ARBA00018131"/>
    </source>
</evidence>
<evidence type="ECO:0000256" key="15">
    <source>
        <dbReference type="ARBA" id="ARBA00023027"/>
    </source>
</evidence>